<dbReference type="STRING" id="1131731.BAZO_05590"/>
<dbReference type="SUPFAM" id="SSF56349">
    <property type="entry name" value="DNA breaking-rejoining enzymes"/>
    <property type="match status" value="1"/>
</dbReference>
<gene>
    <name evidence="3" type="ORF">BAZO_05590</name>
</gene>
<dbReference type="Proteomes" id="UP000006315">
    <property type="component" value="Unassembled WGS sequence"/>
</dbReference>
<dbReference type="Gene3D" id="1.10.443.10">
    <property type="entry name" value="Intergrase catalytic core"/>
    <property type="match status" value="1"/>
</dbReference>
<dbReference type="InterPro" id="IPR013762">
    <property type="entry name" value="Integrase-like_cat_sf"/>
</dbReference>
<reference evidence="3 4" key="1">
    <citation type="journal article" date="2012" name="Front. Microbiol.">
        <title>Redundancy and modularity in membrane-associated dissimilatory nitrate reduction in Bacillus.</title>
        <authorList>
            <person name="Heylen K."/>
            <person name="Keltjens J."/>
        </authorList>
    </citation>
    <scope>NUCLEOTIDE SEQUENCE [LARGE SCALE GENOMIC DNA]</scope>
    <source>
        <strain evidence="3 4">LMG 9581</strain>
    </source>
</reference>
<proteinExistence type="predicted"/>
<dbReference type="RefSeq" id="WP_003330330.1">
    <property type="nucleotide sequence ID" value="NZ_AJLR01000041.1"/>
</dbReference>
<keyword evidence="4" id="KW-1185">Reference proteome</keyword>
<organism evidence="3 4">
    <name type="scientific">Schinkia azotoformans LMG 9581</name>
    <dbReference type="NCBI Taxonomy" id="1131731"/>
    <lineage>
        <taxon>Bacteria</taxon>
        <taxon>Bacillati</taxon>
        <taxon>Bacillota</taxon>
        <taxon>Bacilli</taxon>
        <taxon>Bacillales</taxon>
        <taxon>Bacillaceae</taxon>
        <taxon>Calidifontibacillus/Schinkia group</taxon>
        <taxon>Schinkia</taxon>
    </lineage>
</organism>
<evidence type="ECO:0000313" key="3">
    <source>
        <dbReference type="EMBL" id="EKN68207.1"/>
    </source>
</evidence>
<dbReference type="GO" id="GO:0006310">
    <property type="term" value="P:DNA recombination"/>
    <property type="evidence" value="ECO:0007669"/>
    <property type="project" value="UniProtKB-KW"/>
</dbReference>
<protein>
    <recommendedName>
        <fullName evidence="2">Tyr recombinase domain-containing protein</fullName>
    </recommendedName>
</protein>
<sequence>MEFVEPIKDIEKINAIKDLLKKQSQRDLLLFVLGINTGIRVHDLLSLRVEHVREGDKIKEFLYLKDETRDEMRAYYLNSKVQQELISYFVIYELKDSDFLFKSKKNEQPITRQQAYRIINKAAKDVGILGKIGMHTLRKTFGYHAYRKGIAISILRDIYNHHSSSETLHYIGIDKEDIRRHIKVDVNL</sequence>
<dbReference type="Pfam" id="PF00589">
    <property type="entry name" value="Phage_integrase"/>
    <property type="match status" value="1"/>
</dbReference>
<keyword evidence="1" id="KW-0233">DNA recombination</keyword>
<dbReference type="InterPro" id="IPR011010">
    <property type="entry name" value="DNA_brk_join_enz"/>
</dbReference>
<dbReference type="PANTHER" id="PTHR30349">
    <property type="entry name" value="PHAGE INTEGRASE-RELATED"/>
    <property type="match status" value="1"/>
</dbReference>
<name>K6D6R3_SCHAZ</name>
<dbReference type="GO" id="GO:0003677">
    <property type="term" value="F:DNA binding"/>
    <property type="evidence" value="ECO:0007669"/>
    <property type="project" value="InterPro"/>
</dbReference>
<feature type="domain" description="Tyr recombinase" evidence="2">
    <location>
        <begin position="1"/>
        <end position="183"/>
    </location>
</feature>
<dbReference type="AlphaFoldDB" id="K6D6R3"/>
<dbReference type="PATRIC" id="fig|1131731.3.peg.1166"/>
<dbReference type="PROSITE" id="PS51898">
    <property type="entry name" value="TYR_RECOMBINASE"/>
    <property type="match status" value="1"/>
</dbReference>
<evidence type="ECO:0000256" key="1">
    <source>
        <dbReference type="ARBA" id="ARBA00023172"/>
    </source>
</evidence>
<evidence type="ECO:0000259" key="2">
    <source>
        <dbReference type="PROSITE" id="PS51898"/>
    </source>
</evidence>
<evidence type="ECO:0000313" key="4">
    <source>
        <dbReference type="Proteomes" id="UP000006315"/>
    </source>
</evidence>
<dbReference type="PANTHER" id="PTHR30349:SF82">
    <property type="entry name" value="INTEGRASE_RECOMBINASE YOEC-RELATED"/>
    <property type="match status" value="1"/>
</dbReference>
<accession>K6D6R3</accession>
<comment type="caution">
    <text evidence="3">The sequence shown here is derived from an EMBL/GenBank/DDBJ whole genome shotgun (WGS) entry which is preliminary data.</text>
</comment>
<dbReference type="GO" id="GO:0015074">
    <property type="term" value="P:DNA integration"/>
    <property type="evidence" value="ECO:0007669"/>
    <property type="project" value="InterPro"/>
</dbReference>
<dbReference type="EMBL" id="AJLR01000041">
    <property type="protein sequence ID" value="EKN68207.1"/>
    <property type="molecule type" value="Genomic_DNA"/>
</dbReference>
<dbReference type="InterPro" id="IPR050090">
    <property type="entry name" value="Tyrosine_recombinase_XerCD"/>
</dbReference>
<dbReference type="InterPro" id="IPR002104">
    <property type="entry name" value="Integrase_catalytic"/>
</dbReference>
<dbReference type="GeneID" id="89470617"/>